<keyword evidence="1" id="KW-0472">Membrane</keyword>
<keyword evidence="3" id="KW-1185">Reference proteome</keyword>
<evidence type="ECO:0000313" key="3">
    <source>
        <dbReference type="Proteomes" id="UP000288246"/>
    </source>
</evidence>
<evidence type="ECO:0000256" key="1">
    <source>
        <dbReference type="SAM" id="Phobius"/>
    </source>
</evidence>
<organism evidence="2 3">
    <name type="scientific">Cellulomonas algicola</name>
    <dbReference type="NCBI Taxonomy" id="2071633"/>
    <lineage>
        <taxon>Bacteria</taxon>
        <taxon>Bacillati</taxon>
        <taxon>Actinomycetota</taxon>
        <taxon>Actinomycetes</taxon>
        <taxon>Micrococcales</taxon>
        <taxon>Cellulomonadaceae</taxon>
        <taxon>Cellulomonas</taxon>
    </lineage>
</organism>
<feature type="transmembrane region" description="Helical" evidence="1">
    <location>
        <begin position="51"/>
        <end position="72"/>
    </location>
</feature>
<evidence type="ECO:0000313" key="2">
    <source>
        <dbReference type="EMBL" id="GCD21601.1"/>
    </source>
</evidence>
<keyword evidence="1" id="KW-1133">Transmembrane helix</keyword>
<name>A0A401V403_9CELL</name>
<dbReference type="Proteomes" id="UP000288246">
    <property type="component" value="Unassembled WGS sequence"/>
</dbReference>
<gene>
    <name evidence="2" type="ORF">CTKZ_31630</name>
</gene>
<keyword evidence="1" id="KW-0812">Transmembrane</keyword>
<comment type="caution">
    <text evidence="2">The sequence shown here is derived from an EMBL/GenBank/DDBJ whole genome shotgun (WGS) entry which is preliminary data.</text>
</comment>
<dbReference type="OrthoDB" id="4828290at2"/>
<feature type="transmembrane region" description="Helical" evidence="1">
    <location>
        <begin position="20"/>
        <end position="39"/>
    </location>
</feature>
<reference evidence="2 3" key="1">
    <citation type="submission" date="2018-11" db="EMBL/GenBank/DDBJ databases">
        <title>Draft genome sequence of Cellulomonas takizawaensis strain TKZ-21.</title>
        <authorList>
            <person name="Yamamura H."/>
            <person name="Hayashi T."/>
            <person name="Hamada M."/>
            <person name="Serisawa Y."/>
            <person name="Matsuyama K."/>
            <person name="Nakagawa Y."/>
            <person name="Otoguro M."/>
            <person name="Yanagida F."/>
            <person name="Hayakawa M."/>
        </authorList>
    </citation>
    <scope>NUCLEOTIDE SEQUENCE [LARGE SCALE GENOMIC DNA]</scope>
    <source>
        <strain evidence="2 3">TKZ-21</strain>
    </source>
</reference>
<dbReference type="RefSeq" id="WP_124344125.1">
    <property type="nucleotide sequence ID" value="NZ_BHYL01000314.1"/>
</dbReference>
<accession>A0A401V403</accession>
<protein>
    <submittedName>
        <fullName evidence="2">Uncharacterized protein</fullName>
    </submittedName>
</protein>
<sequence length="75" mass="8122">MSYPVIAPRDEERTESAGRVVGAFFAFLLFAAGIVLFALSFQGPDWSHWTFVGAIASITLSFMIPTTILPALEGD</sequence>
<dbReference type="EMBL" id="BHYL01000314">
    <property type="protein sequence ID" value="GCD21601.1"/>
    <property type="molecule type" value="Genomic_DNA"/>
</dbReference>
<dbReference type="AlphaFoldDB" id="A0A401V403"/>
<proteinExistence type="predicted"/>